<dbReference type="EMBL" id="JAUSTT010000039">
    <property type="protein sequence ID" value="MDQ0178287.1"/>
    <property type="molecule type" value="Genomic_DNA"/>
</dbReference>
<dbReference type="NCBIfam" id="TIGR00848">
    <property type="entry name" value="fruA"/>
    <property type="match status" value="1"/>
</dbReference>
<evidence type="ECO:0000256" key="3">
    <source>
        <dbReference type="ARBA" id="ARBA00022597"/>
    </source>
</evidence>
<dbReference type="Pfam" id="PF00359">
    <property type="entry name" value="PTS_EIIA_2"/>
    <property type="match status" value="1"/>
</dbReference>
<dbReference type="RefSeq" id="WP_307232976.1">
    <property type="nucleotide sequence ID" value="NZ_JAUSTT010000039.1"/>
</dbReference>
<proteinExistence type="predicted"/>
<dbReference type="InterPro" id="IPR051541">
    <property type="entry name" value="PTS_SugarTrans_NitroReg"/>
</dbReference>
<reference evidence="7 8" key="1">
    <citation type="submission" date="2023-07" db="EMBL/GenBank/DDBJ databases">
        <title>Genomic Encyclopedia of Type Strains, Phase IV (KMG-IV): sequencing the most valuable type-strain genomes for metagenomic binning, comparative biology and taxonomic classification.</title>
        <authorList>
            <person name="Goeker M."/>
        </authorList>
    </citation>
    <scope>NUCLEOTIDE SEQUENCE [LARGE SCALE GENOMIC DNA]</scope>
    <source>
        <strain evidence="7 8">DSM 23837</strain>
    </source>
</reference>
<protein>
    <submittedName>
        <fullName evidence="7">PTS system fructose-specific IIA component</fullName>
    </submittedName>
</protein>
<keyword evidence="5" id="KW-0598">Phosphotransferase system</keyword>
<evidence type="ECO:0000256" key="1">
    <source>
        <dbReference type="ARBA" id="ARBA00022448"/>
    </source>
</evidence>
<dbReference type="InterPro" id="IPR016152">
    <property type="entry name" value="PTrfase/Anion_transptr"/>
</dbReference>
<dbReference type="InterPro" id="IPR004715">
    <property type="entry name" value="PTS_IIA_fruc"/>
</dbReference>
<keyword evidence="2" id="KW-0597">Phosphoprotein</keyword>
<evidence type="ECO:0000256" key="4">
    <source>
        <dbReference type="ARBA" id="ARBA00022679"/>
    </source>
</evidence>
<dbReference type="PROSITE" id="PS51094">
    <property type="entry name" value="PTS_EIIA_TYPE_2"/>
    <property type="match status" value="1"/>
</dbReference>
<comment type="caution">
    <text evidence="7">The sequence shown here is derived from an EMBL/GenBank/DDBJ whole genome shotgun (WGS) entry which is preliminary data.</text>
</comment>
<keyword evidence="3" id="KW-0762">Sugar transport</keyword>
<feature type="domain" description="PTS EIIA type-2" evidence="6">
    <location>
        <begin position="5"/>
        <end position="150"/>
    </location>
</feature>
<gene>
    <name evidence="7" type="ORF">J2S08_004191</name>
</gene>
<keyword evidence="1" id="KW-0813">Transport</keyword>
<accession>A0ABT9WYJ2</accession>
<organism evidence="7 8">
    <name type="scientific">Bacillus chungangensis</name>
    <dbReference type="NCBI Taxonomy" id="587633"/>
    <lineage>
        <taxon>Bacteria</taxon>
        <taxon>Bacillati</taxon>
        <taxon>Bacillota</taxon>
        <taxon>Bacilli</taxon>
        <taxon>Bacillales</taxon>
        <taxon>Bacillaceae</taxon>
        <taxon>Bacillus</taxon>
    </lineage>
</organism>
<evidence type="ECO:0000313" key="8">
    <source>
        <dbReference type="Proteomes" id="UP001223586"/>
    </source>
</evidence>
<evidence type="ECO:0000313" key="7">
    <source>
        <dbReference type="EMBL" id="MDQ0178287.1"/>
    </source>
</evidence>
<sequence length="152" mass="16926">MSMNEFLQEDYVVVEGNLTTQKEAFLQIAKIAFENGVTTSAEETTVGLFEREEQSTTGFLDGFAIPHTQLEVIQKPAVIIISNQNGIEWNALDGKPVTFMIGLLIPKNEEGTTHLELLSSISRMLIEEEVREKLLDAKTKEDIISIITKALS</sequence>
<evidence type="ECO:0000256" key="2">
    <source>
        <dbReference type="ARBA" id="ARBA00022553"/>
    </source>
</evidence>
<name>A0ABT9WYJ2_9BACI</name>
<dbReference type="CDD" id="cd00211">
    <property type="entry name" value="PTS_IIA_fru"/>
    <property type="match status" value="1"/>
</dbReference>
<dbReference type="Proteomes" id="UP001223586">
    <property type="component" value="Unassembled WGS sequence"/>
</dbReference>
<dbReference type="PANTHER" id="PTHR47738">
    <property type="entry name" value="PTS SYSTEM FRUCTOSE-LIKE EIIA COMPONENT-RELATED"/>
    <property type="match status" value="1"/>
</dbReference>
<dbReference type="SUPFAM" id="SSF55804">
    <property type="entry name" value="Phoshotransferase/anion transport protein"/>
    <property type="match status" value="1"/>
</dbReference>
<evidence type="ECO:0000256" key="5">
    <source>
        <dbReference type="ARBA" id="ARBA00022683"/>
    </source>
</evidence>
<dbReference type="Gene3D" id="3.40.930.10">
    <property type="entry name" value="Mannitol-specific EII, Chain A"/>
    <property type="match status" value="1"/>
</dbReference>
<dbReference type="InterPro" id="IPR002178">
    <property type="entry name" value="PTS_EIIA_type-2_dom"/>
</dbReference>
<keyword evidence="8" id="KW-1185">Reference proteome</keyword>
<evidence type="ECO:0000259" key="6">
    <source>
        <dbReference type="PROSITE" id="PS51094"/>
    </source>
</evidence>
<keyword evidence="4" id="KW-0808">Transferase</keyword>